<organism evidence="1 2">
    <name type="scientific">Ceraceosorus guamensis</name>
    <dbReference type="NCBI Taxonomy" id="1522189"/>
    <lineage>
        <taxon>Eukaryota</taxon>
        <taxon>Fungi</taxon>
        <taxon>Dikarya</taxon>
        <taxon>Basidiomycota</taxon>
        <taxon>Ustilaginomycotina</taxon>
        <taxon>Exobasidiomycetes</taxon>
        <taxon>Ceraceosorales</taxon>
        <taxon>Ceraceosoraceae</taxon>
        <taxon>Ceraceosorus</taxon>
    </lineage>
</organism>
<proteinExistence type="predicted"/>
<reference evidence="1 2" key="1">
    <citation type="journal article" date="2018" name="Mol. Biol. Evol.">
        <title>Broad Genomic Sampling Reveals a Smut Pathogenic Ancestry of the Fungal Clade Ustilaginomycotina.</title>
        <authorList>
            <person name="Kijpornyongpan T."/>
            <person name="Mondo S.J."/>
            <person name="Barry K."/>
            <person name="Sandor L."/>
            <person name="Lee J."/>
            <person name="Lipzen A."/>
            <person name="Pangilinan J."/>
            <person name="LaButti K."/>
            <person name="Hainaut M."/>
            <person name="Henrissat B."/>
            <person name="Grigoriev I.V."/>
            <person name="Spatafora J.W."/>
            <person name="Aime M.C."/>
        </authorList>
    </citation>
    <scope>NUCLEOTIDE SEQUENCE [LARGE SCALE GENOMIC DNA]</scope>
    <source>
        <strain evidence="1 2">MCA 4658</strain>
    </source>
</reference>
<dbReference type="RefSeq" id="XP_025366605.1">
    <property type="nucleotide sequence ID" value="XM_025511400.1"/>
</dbReference>
<name>A0A316VVH3_9BASI</name>
<dbReference type="GeneID" id="37033270"/>
<accession>A0A316VVH3</accession>
<protein>
    <submittedName>
        <fullName evidence="1">Uncharacterized protein</fullName>
    </submittedName>
</protein>
<dbReference type="AlphaFoldDB" id="A0A316VVH3"/>
<sequence>MRPCTFGSSSLVRACPRDGSHLAAQHLALERFNMIFGDVSPPSTCLLIRPAVPLTVANQSRAPSGCGAFHGAHPPDQARRVRLQVSASGWKKGTACMFFRLPRDEAQPVLRGFTSSFHEPRRHGVVVDCKMHSSPRNCECLHAFADETCLLSEQPQWKRFIVAKFGQRRAGEGRLMRIIDRFRDREVTDGRKLAQRVMQRNAPPLCFRSLLATPLTSPELSW</sequence>
<evidence type="ECO:0000313" key="2">
    <source>
        <dbReference type="Proteomes" id="UP000245783"/>
    </source>
</evidence>
<dbReference type="InParanoid" id="A0A316VVH3"/>
<dbReference type="EMBL" id="KZ819467">
    <property type="protein sequence ID" value="PWN39445.1"/>
    <property type="molecule type" value="Genomic_DNA"/>
</dbReference>
<keyword evidence="2" id="KW-1185">Reference proteome</keyword>
<dbReference type="Proteomes" id="UP000245783">
    <property type="component" value="Unassembled WGS sequence"/>
</dbReference>
<gene>
    <name evidence="1" type="ORF">IE81DRAFT_26308</name>
</gene>
<evidence type="ECO:0000313" key="1">
    <source>
        <dbReference type="EMBL" id="PWN39445.1"/>
    </source>
</evidence>